<dbReference type="SMART" id="SM00220">
    <property type="entry name" value="S_TKc"/>
    <property type="match status" value="1"/>
</dbReference>
<dbReference type="GeneID" id="9621667"/>
<reference evidence="3 4" key="1">
    <citation type="journal article" date="2010" name="Science">
        <title>Genomic analysis of organismal complexity in the multicellular green alga Volvox carteri.</title>
        <authorList>
            <person name="Prochnik S.E."/>
            <person name="Umen J."/>
            <person name="Nedelcu A.M."/>
            <person name="Hallmann A."/>
            <person name="Miller S.M."/>
            <person name="Nishii I."/>
            <person name="Ferris P."/>
            <person name="Kuo A."/>
            <person name="Mitros T."/>
            <person name="Fritz-Laylin L.K."/>
            <person name="Hellsten U."/>
            <person name="Chapman J."/>
            <person name="Simakov O."/>
            <person name="Rensing S.A."/>
            <person name="Terry A."/>
            <person name="Pangilinan J."/>
            <person name="Kapitonov V."/>
            <person name="Jurka J."/>
            <person name="Salamov A."/>
            <person name="Shapiro H."/>
            <person name="Schmutz J."/>
            <person name="Grimwood J."/>
            <person name="Lindquist E."/>
            <person name="Lucas S."/>
            <person name="Grigoriev I.V."/>
            <person name="Schmitt R."/>
            <person name="Kirk D."/>
            <person name="Rokhsar D.S."/>
        </authorList>
    </citation>
    <scope>NUCLEOTIDE SEQUENCE [LARGE SCALE GENOMIC DNA]</scope>
    <source>
        <strain evidence="4">f. Nagariensis / Eve</strain>
    </source>
</reference>
<evidence type="ECO:0000313" key="3">
    <source>
        <dbReference type="EMBL" id="EFJ53222.1"/>
    </source>
</evidence>
<dbReference type="STRING" id="3068.D8TID7"/>
<dbReference type="PROSITE" id="PS00108">
    <property type="entry name" value="PROTEIN_KINASE_ST"/>
    <property type="match status" value="1"/>
</dbReference>
<dbReference type="PROSITE" id="PS50011">
    <property type="entry name" value="PROTEIN_KINASE_DOM"/>
    <property type="match status" value="1"/>
</dbReference>
<organism evidence="4">
    <name type="scientific">Volvox carteri f. nagariensis</name>
    <dbReference type="NCBI Taxonomy" id="3068"/>
    <lineage>
        <taxon>Eukaryota</taxon>
        <taxon>Viridiplantae</taxon>
        <taxon>Chlorophyta</taxon>
        <taxon>core chlorophytes</taxon>
        <taxon>Chlorophyceae</taxon>
        <taxon>CS clade</taxon>
        <taxon>Chlamydomonadales</taxon>
        <taxon>Volvocaceae</taxon>
        <taxon>Volvox</taxon>
    </lineage>
</organism>
<dbReference type="InterPro" id="IPR000719">
    <property type="entry name" value="Prot_kinase_dom"/>
</dbReference>
<dbReference type="AlphaFoldDB" id="D8TID7"/>
<keyword evidence="4" id="KW-1185">Reference proteome</keyword>
<protein>
    <recommendedName>
        <fullName evidence="2">Protein kinase domain-containing protein</fullName>
    </recommendedName>
</protein>
<dbReference type="Gene3D" id="3.30.200.20">
    <property type="entry name" value="Phosphorylase Kinase, domain 1"/>
    <property type="match status" value="1"/>
</dbReference>
<feature type="domain" description="Protein kinase" evidence="2">
    <location>
        <begin position="130"/>
        <end position="483"/>
    </location>
</feature>
<sequence length="588" mass="62697">MQRIVKGQSDGVWLEKKDKHPLKWHLYFGAMFPWVQCFKADAVNAAQLREGELALQKLKMPNLEQLFMPGNSEAEQARLQQFRFLYWQLVGGCPMVCVCLGSASPSKQQSPMQSGFLSNRPGPASKLNFTGTAYENGSGGSGASSATPRNHLPKSEVAAKPEEVQPGEQQVVGTEPTVVTPLEQAAVVITPDTRPQPNLELHVRLMDPAAEAEAGDSSNSPTAGAVTGVVPLHSKEEEVSGSGSGSAGGGPPCSGSNVVELSPVVCGKGTFGRVVEGTYRGQRVAVKLLASDGPWGCPVEALASSFAQEVQSTLVGSQVLHIAISIANALAYLHPTISHRDLKPANVLLNDPHSDLPTVKLTDFGLSRLRVTVAPTEHPDVGTPAYMAPECFDLQNRQVTHKADIFALGVLLWEMLACRRPWPGLNPLEIGLMVAFNGMRLPLNDLVVSKRCPHKLGRLVLACWEMDPDRRPAAAETVKELALILQGQQLQFKQQLVQSVLDRTGQEGGGGPCLQLPTAPRAEFTAAAAADARDGDVALVPLENGSRQSIIRVWLPDISEEDLRGDPSSSNSLSQTGGAARAAATTVA</sequence>
<dbReference type="OrthoDB" id="2311979at2759"/>
<dbReference type="GO" id="GO:0005524">
    <property type="term" value="F:ATP binding"/>
    <property type="evidence" value="ECO:0007669"/>
    <property type="project" value="InterPro"/>
</dbReference>
<feature type="compositionally biased region" description="Low complexity" evidence="1">
    <location>
        <begin position="576"/>
        <end position="588"/>
    </location>
</feature>
<dbReference type="Pfam" id="PF00069">
    <property type="entry name" value="Pkinase"/>
    <property type="match status" value="1"/>
</dbReference>
<proteinExistence type="predicted"/>
<accession>D8TID7</accession>
<evidence type="ECO:0000256" key="1">
    <source>
        <dbReference type="SAM" id="MobiDB-lite"/>
    </source>
</evidence>
<evidence type="ECO:0000313" key="4">
    <source>
        <dbReference type="Proteomes" id="UP000001058"/>
    </source>
</evidence>
<dbReference type="KEGG" id="vcn:VOLCADRAFT_102830"/>
<feature type="compositionally biased region" description="Basic and acidic residues" evidence="1">
    <location>
        <begin position="153"/>
        <end position="163"/>
    </location>
</feature>
<dbReference type="Proteomes" id="UP000001058">
    <property type="component" value="Unassembled WGS sequence"/>
</dbReference>
<dbReference type="RefSeq" id="XP_002946227.1">
    <property type="nucleotide sequence ID" value="XM_002946181.1"/>
</dbReference>
<dbReference type="InParanoid" id="D8TID7"/>
<dbReference type="InterPro" id="IPR051681">
    <property type="entry name" value="Ser/Thr_Kinases-Pseudokinases"/>
</dbReference>
<evidence type="ECO:0000259" key="2">
    <source>
        <dbReference type="PROSITE" id="PS50011"/>
    </source>
</evidence>
<feature type="region of interest" description="Disordered" evidence="1">
    <location>
        <begin position="562"/>
        <end position="588"/>
    </location>
</feature>
<dbReference type="EMBL" id="GL378323">
    <property type="protein sequence ID" value="EFJ53222.1"/>
    <property type="molecule type" value="Genomic_DNA"/>
</dbReference>
<dbReference type="InterPro" id="IPR008271">
    <property type="entry name" value="Ser/Thr_kinase_AS"/>
</dbReference>
<dbReference type="PANTHER" id="PTHR44329">
    <property type="entry name" value="SERINE/THREONINE-PROTEIN KINASE TNNI3K-RELATED"/>
    <property type="match status" value="1"/>
</dbReference>
<dbReference type="eggNOG" id="KOG0192">
    <property type="taxonomic scope" value="Eukaryota"/>
</dbReference>
<dbReference type="PANTHER" id="PTHR44329:SF214">
    <property type="entry name" value="PROTEIN KINASE DOMAIN-CONTAINING PROTEIN"/>
    <property type="match status" value="1"/>
</dbReference>
<dbReference type="GO" id="GO:0004674">
    <property type="term" value="F:protein serine/threonine kinase activity"/>
    <property type="evidence" value="ECO:0007669"/>
    <property type="project" value="TreeGrafter"/>
</dbReference>
<gene>
    <name evidence="3" type="ORF">VOLCADRAFT_102830</name>
</gene>
<dbReference type="SUPFAM" id="SSF56112">
    <property type="entry name" value="Protein kinase-like (PK-like)"/>
    <property type="match status" value="1"/>
</dbReference>
<feature type="region of interest" description="Disordered" evidence="1">
    <location>
        <begin position="127"/>
        <end position="174"/>
    </location>
</feature>
<name>D8TID7_VOLCA</name>
<dbReference type="Gene3D" id="1.10.510.10">
    <property type="entry name" value="Transferase(Phosphotransferase) domain 1"/>
    <property type="match status" value="1"/>
</dbReference>
<dbReference type="InterPro" id="IPR011009">
    <property type="entry name" value="Kinase-like_dom_sf"/>
</dbReference>